<dbReference type="AlphaFoldDB" id="A0A917S2X3"/>
<comment type="similarity">
    <text evidence="1">Belongs to the short-chain dehydrogenases/reductases (SDR) family.</text>
</comment>
<dbReference type="FunFam" id="3.40.50.720:FF:000240">
    <property type="entry name" value="SDR family oxidoreductase"/>
    <property type="match status" value="1"/>
</dbReference>
<dbReference type="PANTHER" id="PTHR42760">
    <property type="entry name" value="SHORT-CHAIN DEHYDROGENASES/REDUCTASES FAMILY MEMBER"/>
    <property type="match status" value="1"/>
</dbReference>
<evidence type="ECO:0000256" key="1">
    <source>
        <dbReference type="ARBA" id="ARBA00006484"/>
    </source>
</evidence>
<evidence type="ECO:0000313" key="4">
    <source>
        <dbReference type="Proteomes" id="UP000613840"/>
    </source>
</evidence>
<evidence type="ECO:0000313" key="3">
    <source>
        <dbReference type="EMBL" id="GGL53694.1"/>
    </source>
</evidence>
<proteinExistence type="inferred from homology"/>
<dbReference type="PANTHER" id="PTHR42760:SF115">
    <property type="entry name" value="3-OXOACYL-[ACYL-CARRIER-PROTEIN] REDUCTASE FABG"/>
    <property type="match status" value="1"/>
</dbReference>
<dbReference type="EMBL" id="BMMZ01000002">
    <property type="protein sequence ID" value="GGL53694.1"/>
    <property type="molecule type" value="Genomic_DNA"/>
</dbReference>
<dbReference type="PRINTS" id="PR00080">
    <property type="entry name" value="SDRFAMILY"/>
</dbReference>
<reference evidence="3" key="2">
    <citation type="submission" date="2020-09" db="EMBL/GenBank/DDBJ databases">
        <authorList>
            <person name="Sun Q."/>
            <person name="Zhou Y."/>
        </authorList>
    </citation>
    <scope>NUCLEOTIDE SEQUENCE</scope>
    <source>
        <strain evidence="3">CGMCC 4.7306</strain>
    </source>
</reference>
<dbReference type="SUPFAM" id="SSF51735">
    <property type="entry name" value="NAD(P)-binding Rossmann-fold domains"/>
    <property type="match status" value="1"/>
</dbReference>
<dbReference type="GO" id="GO:0005975">
    <property type="term" value="P:carbohydrate metabolic process"/>
    <property type="evidence" value="ECO:0007669"/>
    <property type="project" value="UniProtKB-ARBA"/>
</dbReference>
<dbReference type="RefSeq" id="WP_229669728.1">
    <property type="nucleotide sequence ID" value="NZ_BMMZ01000002.1"/>
</dbReference>
<dbReference type="InterPro" id="IPR002347">
    <property type="entry name" value="SDR_fam"/>
</dbReference>
<gene>
    <name evidence="3" type="ORF">GCM10011575_10160</name>
</gene>
<protein>
    <submittedName>
        <fullName evidence="3">Short-chain dehydrogenase</fullName>
    </submittedName>
</protein>
<keyword evidence="4" id="KW-1185">Reference proteome</keyword>
<organism evidence="3 4">
    <name type="scientific">Microlunatus endophyticus</name>
    <dbReference type="NCBI Taxonomy" id="1716077"/>
    <lineage>
        <taxon>Bacteria</taxon>
        <taxon>Bacillati</taxon>
        <taxon>Actinomycetota</taxon>
        <taxon>Actinomycetes</taxon>
        <taxon>Propionibacteriales</taxon>
        <taxon>Propionibacteriaceae</taxon>
        <taxon>Microlunatus</taxon>
    </lineage>
</organism>
<sequence>MITALITDSITVVNHLSQGPPMPVLDSFSLAGKTAFLTGGSRGLGRAMSQALGEAGAAVALSATTLDGARRAAGELQDLGINAYGVQLEVSDREDVDRAVADITENFGEIDILVNNAGGGVGGAAFDAAEDTWRQVMSVNVDGVWYCSRAVAQQMAGRGGGVIINIGSMSAWIVNQPRWQISYLTSKAAVHHMTEGLAAEWAPYGIRVNAIAPGYFHTDNSPIYEPEYKPYCVDPAPMKRGGEPRELGGAVVFLASEASSFMTGSIVKIDGGFTLF</sequence>
<dbReference type="PRINTS" id="PR00081">
    <property type="entry name" value="GDHRDH"/>
</dbReference>
<dbReference type="Proteomes" id="UP000613840">
    <property type="component" value="Unassembled WGS sequence"/>
</dbReference>
<accession>A0A917S2X3</accession>
<name>A0A917S2X3_9ACTN</name>
<dbReference type="Pfam" id="PF13561">
    <property type="entry name" value="adh_short_C2"/>
    <property type="match status" value="1"/>
</dbReference>
<evidence type="ECO:0000256" key="2">
    <source>
        <dbReference type="ARBA" id="ARBA00023002"/>
    </source>
</evidence>
<reference evidence="3" key="1">
    <citation type="journal article" date="2014" name="Int. J. Syst. Evol. Microbiol.">
        <title>Complete genome sequence of Corynebacterium casei LMG S-19264T (=DSM 44701T), isolated from a smear-ripened cheese.</title>
        <authorList>
            <consortium name="US DOE Joint Genome Institute (JGI-PGF)"/>
            <person name="Walter F."/>
            <person name="Albersmeier A."/>
            <person name="Kalinowski J."/>
            <person name="Ruckert C."/>
        </authorList>
    </citation>
    <scope>NUCLEOTIDE SEQUENCE</scope>
    <source>
        <strain evidence="3">CGMCC 4.7306</strain>
    </source>
</reference>
<dbReference type="GO" id="GO:0016616">
    <property type="term" value="F:oxidoreductase activity, acting on the CH-OH group of donors, NAD or NADP as acceptor"/>
    <property type="evidence" value="ECO:0007669"/>
    <property type="project" value="TreeGrafter"/>
</dbReference>
<dbReference type="InterPro" id="IPR036291">
    <property type="entry name" value="NAD(P)-bd_dom_sf"/>
</dbReference>
<keyword evidence="2" id="KW-0560">Oxidoreductase</keyword>
<dbReference type="Gene3D" id="3.40.50.720">
    <property type="entry name" value="NAD(P)-binding Rossmann-like Domain"/>
    <property type="match status" value="1"/>
</dbReference>
<comment type="caution">
    <text evidence="3">The sequence shown here is derived from an EMBL/GenBank/DDBJ whole genome shotgun (WGS) entry which is preliminary data.</text>
</comment>